<dbReference type="GO" id="GO:0016301">
    <property type="term" value="F:kinase activity"/>
    <property type="evidence" value="ECO:0007669"/>
    <property type="project" value="UniProtKB-KW"/>
</dbReference>
<feature type="domain" description="Phage shock protein PspC N-terminal" evidence="7">
    <location>
        <begin position="65"/>
        <end position="120"/>
    </location>
</feature>
<organism evidence="8 9">
    <name type="scientific">Allostreptomyces psammosilenae</name>
    <dbReference type="NCBI Taxonomy" id="1892865"/>
    <lineage>
        <taxon>Bacteria</taxon>
        <taxon>Bacillati</taxon>
        <taxon>Actinomycetota</taxon>
        <taxon>Actinomycetes</taxon>
        <taxon>Kitasatosporales</taxon>
        <taxon>Streptomycetaceae</taxon>
        <taxon>Allostreptomyces</taxon>
    </lineage>
</organism>
<feature type="domain" description="Histidine kinase/HSP90-like ATPase" evidence="6">
    <location>
        <begin position="370"/>
        <end position="454"/>
    </location>
</feature>
<accession>A0A853A0I2</accession>
<evidence type="ECO:0000259" key="6">
    <source>
        <dbReference type="Pfam" id="PF02518"/>
    </source>
</evidence>
<keyword evidence="9" id="KW-1185">Reference proteome</keyword>
<feature type="transmembrane region" description="Helical" evidence="5">
    <location>
        <begin position="99"/>
        <end position="121"/>
    </location>
</feature>
<dbReference type="PANTHER" id="PTHR24421">
    <property type="entry name" value="NITRATE/NITRITE SENSOR PROTEIN NARX-RELATED"/>
    <property type="match status" value="1"/>
</dbReference>
<name>A0A853A0I2_9ACTN</name>
<evidence type="ECO:0000256" key="1">
    <source>
        <dbReference type="ARBA" id="ARBA00022679"/>
    </source>
</evidence>
<dbReference type="RefSeq" id="WP_312892834.1">
    <property type="nucleotide sequence ID" value="NZ_JACBZD010000002.1"/>
</dbReference>
<comment type="caution">
    <text evidence="8">The sequence shown here is derived from an EMBL/GenBank/DDBJ whole genome shotgun (WGS) entry which is preliminary data.</text>
</comment>
<keyword evidence="2 8" id="KW-0418">Kinase</keyword>
<evidence type="ECO:0000313" key="9">
    <source>
        <dbReference type="Proteomes" id="UP000567795"/>
    </source>
</evidence>
<dbReference type="PANTHER" id="PTHR24421:SF61">
    <property type="entry name" value="OXYGEN SENSOR HISTIDINE KINASE NREB"/>
    <property type="match status" value="1"/>
</dbReference>
<dbReference type="EMBL" id="JACBZD010000002">
    <property type="protein sequence ID" value="NYI07889.1"/>
    <property type="molecule type" value="Genomic_DNA"/>
</dbReference>
<gene>
    <name evidence="8" type="ORF">FHU37_004918</name>
</gene>
<keyword evidence="5" id="KW-0812">Transmembrane</keyword>
<evidence type="ECO:0000313" key="8">
    <source>
        <dbReference type="EMBL" id="NYI07889.1"/>
    </source>
</evidence>
<dbReference type="AlphaFoldDB" id="A0A853A0I2"/>
<keyword evidence="5" id="KW-0472">Membrane</keyword>
<dbReference type="InterPro" id="IPR007168">
    <property type="entry name" value="Phageshock_PspC_N"/>
</dbReference>
<dbReference type="Gene3D" id="3.30.565.10">
    <property type="entry name" value="Histidine kinase-like ATPase, C-terminal domain"/>
    <property type="match status" value="1"/>
</dbReference>
<evidence type="ECO:0000256" key="4">
    <source>
        <dbReference type="SAM" id="MobiDB-lite"/>
    </source>
</evidence>
<evidence type="ECO:0000256" key="3">
    <source>
        <dbReference type="ARBA" id="ARBA00023012"/>
    </source>
</evidence>
<keyword evidence="3" id="KW-0902">Two-component regulatory system</keyword>
<sequence length="458" mass="48366">MTQDGKPGGAGAFGGVGAAGMGATGKGSTGTAPGTGTGTASGTGAASGPPADGAASGTPRDGEPRRLYRSSHGRIVGGVAQGLAAHLGLPVVWVRVTFAILGMFNGMGLLLYAAFWAFVPLGMDDETVGRDAADREGPPRRHLLLGGMLLLVVLTVVTRFAFGPSYLLPLVIAAVGVIIVWRQADDVRRDRWMHIGATHAGVRAIRSVLGAGLLLAGVIAFLVMQGSGRYLVQVLEASLAIVVGLLLLAGPYLARFAQELGAERRARIRAQERAEVAAHVHDSVLHTLTLIQRHADDPREVLRLARSQERELRAWLYRPDGDTTAEEGPSTLAEAVRAVAGEVEDAHGVQIEVVCVGDCPLDERLGAQLQAAREAMVNAAKYGGSEPVQVYAEVEEREVLIFVRDRGPGFDPDTVPEDRLGVRESIIGRMRRNGGTARVRSTPGEGTEIELEMERAVA</sequence>
<feature type="transmembrane region" description="Helical" evidence="5">
    <location>
        <begin position="230"/>
        <end position="254"/>
    </location>
</feature>
<evidence type="ECO:0000256" key="5">
    <source>
        <dbReference type="SAM" id="Phobius"/>
    </source>
</evidence>
<evidence type="ECO:0000256" key="2">
    <source>
        <dbReference type="ARBA" id="ARBA00022777"/>
    </source>
</evidence>
<protein>
    <submittedName>
        <fullName evidence="8">Signal transduction histidine kinase</fullName>
    </submittedName>
</protein>
<feature type="compositionally biased region" description="Gly residues" evidence="4">
    <location>
        <begin position="23"/>
        <end position="41"/>
    </location>
</feature>
<dbReference type="InterPro" id="IPR036890">
    <property type="entry name" value="HATPase_C_sf"/>
</dbReference>
<feature type="transmembrane region" description="Helical" evidence="5">
    <location>
        <begin position="75"/>
        <end position="93"/>
    </location>
</feature>
<evidence type="ECO:0000259" key="7">
    <source>
        <dbReference type="Pfam" id="PF04024"/>
    </source>
</evidence>
<dbReference type="GO" id="GO:0000160">
    <property type="term" value="P:phosphorelay signal transduction system"/>
    <property type="evidence" value="ECO:0007669"/>
    <property type="project" value="UniProtKB-KW"/>
</dbReference>
<dbReference type="SUPFAM" id="SSF55874">
    <property type="entry name" value="ATPase domain of HSP90 chaperone/DNA topoisomerase II/histidine kinase"/>
    <property type="match status" value="1"/>
</dbReference>
<keyword evidence="1" id="KW-0808">Transferase</keyword>
<dbReference type="InterPro" id="IPR003594">
    <property type="entry name" value="HATPase_dom"/>
</dbReference>
<dbReference type="Pfam" id="PF02518">
    <property type="entry name" value="HATPase_c"/>
    <property type="match status" value="1"/>
</dbReference>
<dbReference type="InterPro" id="IPR050482">
    <property type="entry name" value="Sensor_HK_TwoCompSys"/>
</dbReference>
<proteinExistence type="predicted"/>
<reference evidence="8 9" key="1">
    <citation type="submission" date="2020-07" db="EMBL/GenBank/DDBJ databases">
        <title>Sequencing the genomes of 1000 actinobacteria strains.</title>
        <authorList>
            <person name="Klenk H.-P."/>
        </authorList>
    </citation>
    <scope>NUCLEOTIDE SEQUENCE [LARGE SCALE GENOMIC DNA]</scope>
    <source>
        <strain evidence="8 9">DSM 42178</strain>
    </source>
</reference>
<dbReference type="Proteomes" id="UP000567795">
    <property type="component" value="Unassembled WGS sequence"/>
</dbReference>
<dbReference type="Pfam" id="PF04024">
    <property type="entry name" value="PspC"/>
    <property type="match status" value="1"/>
</dbReference>
<keyword evidence="5" id="KW-1133">Transmembrane helix</keyword>
<feature type="region of interest" description="Disordered" evidence="4">
    <location>
        <begin position="23"/>
        <end position="67"/>
    </location>
</feature>
<feature type="compositionally biased region" description="Low complexity" evidence="4">
    <location>
        <begin position="42"/>
        <end position="58"/>
    </location>
</feature>
<feature type="transmembrane region" description="Helical" evidence="5">
    <location>
        <begin position="204"/>
        <end position="224"/>
    </location>
</feature>
<feature type="transmembrane region" description="Helical" evidence="5">
    <location>
        <begin position="166"/>
        <end position="184"/>
    </location>
</feature>
<feature type="transmembrane region" description="Helical" evidence="5">
    <location>
        <begin position="142"/>
        <end position="160"/>
    </location>
</feature>